<name>A0A5K7S4J8_9BACT</name>
<protein>
    <submittedName>
        <fullName evidence="1">Uncharacterized protein</fullName>
    </submittedName>
</protein>
<evidence type="ECO:0000313" key="2">
    <source>
        <dbReference type="Proteomes" id="UP001193389"/>
    </source>
</evidence>
<reference evidence="1" key="1">
    <citation type="journal article" date="2020" name="Int. J. Syst. Evol. Microbiol.">
        <title>Aquipluma nitroreducens gen. nov. sp. nov., a novel facultatively anaerobic bacterium isolated from a freshwater lake.</title>
        <authorList>
            <person name="Watanabe M."/>
            <person name="Kojima H."/>
            <person name="Fukui M."/>
        </authorList>
    </citation>
    <scope>NUCLEOTIDE SEQUENCE</scope>
    <source>
        <strain evidence="1">MeG22</strain>
    </source>
</reference>
<sequence length="316" mass="35721">MRAPHLVFIGLILITGLVHPEVFSQDQVNTCSKAFVYKSDEFAVADVIRICSDAEKIPIGYESRINTPVCEDKLCANVILMFYWDLAGNYVRFDTLPGKPLTKFDHKRFSEADYKKLDQLLKDKNSMLRVLDKEDLVDKTVKIKSTTVDAVTGATPKTIKNAVVEGAVYSSFTLWHFINGAVKDSMAAYTRSIYSDRIAMRLLKSENYESQLFALKQWSETDYELHADLLFQVIKQSAPLVRAYLITKAPLPFKSMGKNKALVAIFPDLDAYSKSILLNRILADKKLLNVFAPLMLSDSRALNVDQTNKLKEAFLN</sequence>
<evidence type="ECO:0000313" key="1">
    <source>
        <dbReference type="EMBL" id="BBE16473.1"/>
    </source>
</evidence>
<dbReference type="AlphaFoldDB" id="A0A5K7S4J8"/>
<dbReference type="KEGG" id="anf:AQPE_0612"/>
<dbReference type="Proteomes" id="UP001193389">
    <property type="component" value="Chromosome"/>
</dbReference>
<keyword evidence="2" id="KW-1185">Reference proteome</keyword>
<gene>
    <name evidence="1" type="ORF">AQPE_0612</name>
</gene>
<dbReference type="RefSeq" id="WP_318349547.1">
    <property type="nucleotide sequence ID" value="NZ_AP018694.1"/>
</dbReference>
<organism evidence="1 2">
    <name type="scientific">Aquipluma nitroreducens</name>
    <dbReference type="NCBI Taxonomy" id="2010828"/>
    <lineage>
        <taxon>Bacteria</taxon>
        <taxon>Pseudomonadati</taxon>
        <taxon>Bacteroidota</taxon>
        <taxon>Bacteroidia</taxon>
        <taxon>Marinilabiliales</taxon>
        <taxon>Prolixibacteraceae</taxon>
        <taxon>Aquipluma</taxon>
    </lineage>
</organism>
<proteinExistence type="predicted"/>
<accession>A0A5K7S4J8</accession>
<dbReference type="EMBL" id="AP018694">
    <property type="protein sequence ID" value="BBE16473.1"/>
    <property type="molecule type" value="Genomic_DNA"/>
</dbReference>